<keyword evidence="1" id="KW-0812">Transmembrane</keyword>
<reference evidence="2 3" key="1">
    <citation type="journal article" date="2009" name="PLoS Pathog.">
        <title>Draft genome sequencing of giardia intestinalis assemblage B isolate GS: is human giardiasis caused by two different species?</title>
        <authorList>
            <person name="Franzen O."/>
            <person name="Jerlstrom-Hultqvist J."/>
            <person name="Castro E."/>
            <person name="Sherwood E."/>
            <person name="Ankarklev J."/>
            <person name="Reiner D.S."/>
            <person name="Palm D."/>
            <person name="Andersson J.O."/>
            <person name="Andersson B."/>
            <person name="Svard S.G."/>
        </authorList>
    </citation>
    <scope>NUCLEOTIDE SEQUENCE [LARGE SCALE GENOMIC DNA]</scope>
    <source>
        <strain evidence="3">ATCC 50581 / GS clone H7</strain>
    </source>
</reference>
<keyword evidence="1" id="KW-0472">Membrane</keyword>
<organism evidence="2 3">
    <name type="scientific">Giardia intestinalis (strain ATCC 50581 / GS clone H7)</name>
    <name type="common">Giardia lamblia</name>
    <dbReference type="NCBI Taxonomy" id="598745"/>
    <lineage>
        <taxon>Eukaryota</taxon>
        <taxon>Metamonada</taxon>
        <taxon>Diplomonadida</taxon>
        <taxon>Hexamitidae</taxon>
        <taxon>Giardiinae</taxon>
        <taxon>Giardia</taxon>
    </lineage>
</organism>
<sequence>MSPVPWALSQKLSGLLRMQIHRALGAVGDHIVSGRKEGTRLQFIVIPSGEAIASSQLLLNEIINLIQACSPDTHVVNSPGPDIIKTVPWDKGDITLIVDGNNLFPLRGDDDGALRVLRCFLSHLRANEASRVLFIIVTTALPTIFIYMLKKTMARAVGQITLLVPQSIVCCPIHINVNLCDSILGELLSEGILPSRDSISYMNNLEESELIMLPDMIYRALTENELRQTKTVSHLCKILSTCLLIYQTIIQYIPFKAEPSTFCLFLINMLKGRLDQWPHSQVITSAVERGLHVSKMAMLSKCICKILEKESVNTDLTDVPDWVLEYNNTLTKETSLLNNDLANIASWSTSRRTQHAHIIFNTIYGGVIGHLCPLRLWDTAFTTENSSLFLIGRHNNSNAQFDSLISSYNDTICEAAWNILKTMRAGSIAANILFHQAVENYFKTHWIRPDDYAALINDFIAFLMALQQAQIVTVTVQSARLIVEMIA</sequence>
<dbReference type="OMA" id="FKTHWIR"/>
<comment type="caution">
    <text evidence="2">The sequence shown here is derived from an EMBL/GenBank/DDBJ whole genome shotgun (WGS) entry which is preliminary data.</text>
</comment>
<proteinExistence type="predicted"/>
<evidence type="ECO:0000256" key="1">
    <source>
        <dbReference type="SAM" id="Phobius"/>
    </source>
</evidence>
<dbReference type="OrthoDB" id="10253722at2759"/>
<name>C6LU38_GIAIB</name>
<protein>
    <submittedName>
        <fullName evidence="2">Uncharacterized protein</fullName>
    </submittedName>
</protein>
<evidence type="ECO:0000313" key="2">
    <source>
        <dbReference type="EMBL" id="EET00470.1"/>
    </source>
</evidence>
<dbReference type="AlphaFoldDB" id="C6LU38"/>
<dbReference type="EMBL" id="ACGJ01002289">
    <property type="protein sequence ID" value="EET00470.1"/>
    <property type="molecule type" value="Genomic_DNA"/>
</dbReference>
<accession>C6LU38</accession>
<keyword evidence="1" id="KW-1133">Transmembrane helix</keyword>
<gene>
    <name evidence="2" type="ORF">GL50581_2287</name>
</gene>
<evidence type="ECO:0000313" key="3">
    <source>
        <dbReference type="Proteomes" id="UP000002488"/>
    </source>
</evidence>
<dbReference type="VEuPathDB" id="GiardiaDB:GL50581_2287"/>
<feature type="transmembrane region" description="Helical" evidence="1">
    <location>
        <begin position="132"/>
        <end position="149"/>
    </location>
</feature>
<dbReference type="Proteomes" id="UP000002488">
    <property type="component" value="Unassembled WGS sequence"/>
</dbReference>